<evidence type="ECO:0000256" key="6">
    <source>
        <dbReference type="ARBA" id="ARBA00050776"/>
    </source>
</evidence>
<comment type="similarity">
    <text evidence="2">Belongs to the class-V pyridoxal-phosphate-dependent aminotransferase family. Csd subfamily.</text>
</comment>
<dbReference type="AlphaFoldDB" id="A0A174I0T7"/>
<proteinExistence type="inferred from homology"/>
<organism evidence="8 9">
    <name type="scientific">Clostridium disporicum</name>
    <dbReference type="NCBI Taxonomy" id="84024"/>
    <lineage>
        <taxon>Bacteria</taxon>
        <taxon>Bacillati</taxon>
        <taxon>Bacillota</taxon>
        <taxon>Clostridia</taxon>
        <taxon>Eubacteriales</taxon>
        <taxon>Clostridiaceae</taxon>
        <taxon>Clostridium</taxon>
    </lineage>
</organism>
<dbReference type="InterPro" id="IPR000192">
    <property type="entry name" value="Aminotrans_V_dom"/>
</dbReference>
<dbReference type="CDD" id="cd06453">
    <property type="entry name" value="SufS_like"/>
    <property type="match status" value="1"/>
</dbReference>
<dbReference type="Gene3D" id="3.90.1150.10">
    <property type="entry name" value="Aspartate Aminotransferase, domain 1"/>
    <property type="match status" value="1"/>
</dbReference>
<dbReference type="GO" id="GO:0030170">
    <property type="term" value="F:pyridoxal phosphate binding"/>
    <property type="evidence" value="ECO:0007669"/>
    <property type="project" value="InterPro"/>
</dbReference>
<dbReference type="EMBL" id="CYZV01000055">
    <property type="protein sequence ID" value="CUO80091.1"/>
    <property type="molecule type" value="Genomic_DNA"/>
</dbReference>
<comment type="cofactor">
    <cofactor evidence="1">
        <name>pyridoxal 5'-phosphate</name>
        <dbReference type="ChEBI" id="CHEBI:597326"/>
    </cofactor>
</comment>
<dbReference type="GO" id="GO:0006534">
    <property type="term" value="P:cysteine metabolic process"/>
    <property type="evidence" value="ECO:0007669"/>
    <property type="project" value="InterPro"/>
</dbReference>
<dbReference type="Gene3D" id="3.40.640.10">
    <property type="entry name" value="Type I PLP-dependent aspartate aminotransferase-like (Major domain)"/>
    <property type="match status" value="1"/>
</dbReference>
<evidence type="ECO:0000256" key="1">
    <source>
        <dbReference type="ARBA" id="ARBA00001933"/>
    </source>
</evidence>
<evidence type="ECO:0000256" key="4">
    <source>
        <dbReference type="ARBA" id="ARBA00022679"/>
    </source>
</evidence>
<dbReference type="PANTHER" id="PTHR43586">
    <property type="entry name" value="CYSTEINE DESULFURASE"/>
    <property type="match status" value="1"/>
</dbReference>
<dbReference type="OrthoDB" id="9804366at2"/>
<dbReference type="SUPFAM" id="SSF53383">
    <property type="entry name" value="PLP-dependent transferases"/>
    <property type="match status" value="1"/>
</dbReference>
<dbReference type="InterPro" id="IPR010970">
    <property type="entry name" value="Cys_dSase_SufS"/>
</dbReference>
<feature type="domain" description="Aminotransferase class V" evidence="7">
    <location>
        <begin position="2"/>
        <end position="368"/>
    </location>
</feature>
<dbReference type="RefSeq" id="WP_055277884.1">
    <property type="nucleotide sequence ID" value="NZ_CYYT01000029.1"/>
</dbReference>
<dbReference type="PANTHER" id="PTHR43586:SF4">
    <property type="entry name" value="ISOPENICILLIN N EPIMERASE"/>
    <property type="match status" value="1"/>
</dbReference>
<name>A0A174I0T7_9CLOT</name>
<dbReference type="Proteomes" id="UP000095558">
    <property type="component" value="Unassembled WGS sequence"/>
</dbReference>
<sequence length="378" mass="41679">MIYLDNAATTFPKPAEVYNSVDDCLRNYCANPGRGSHNLSIQCEVKIFDCRERLSKLLNIENPLNIVFTSNTTEALNLAIKGILKPGDHAITTMIEHNSVLRPLYTLRKNNVETTIIPVNSLGYLDINDIKKSVKKNTKAIIINHGSNVLGTVQNIEAIGNLAKSLGIFLIVDAAQTIGYIDIDVKKMNIDLLAFPGHKSLFGLQGTGGLYISDNIDIPSLKEGGTGSNSDSFIQPNFLPDKFESGTLNTPGIIGLNEGVKFILSNGLSNIRHHETELMVYLTNELQSLSFVKLYGETNPLLKTPVLSFNIDNRDSSEVGQYLNSLNIYVRTSYHCAPLIHKIIGTEGIGTVRVSPGYFNNFNDIESFIVAIRNLYNK</sequence>
<dbReference type="NCBIfam" id="TIGR01977">
    <property type="entry name" value="am_tr_V_EF2568"/>
    <property type="match status" value="1"/>
</dbReference>
<evidence type="ECO:0000313" key="8">
    <source>
        <dbReference type="EMBL" id="CUO80091.1"/>
    </source>
</evidence>
<dbReference type="PIRSF" id="PIRSF005572">
    <property type="entry name" value="NifS"/>
    <property type="match status" value="1"/>
</dbReference>
<evidence type="ECO:0000256" key="3">
    <source>
        <dbReference type="ARBA" id="ARBA00012239"/>
    </source>
</evidence>
<dbReference type="InterPro" id="IPR015424">
    <property type="entry name" value="PyrdxlP-dep_Trfase"/>
</dbReference>
<dbReference type="InterPro" id="IPR010969">
    <property type="entry name" value="Cys_dSase-rel_unknwn_funct"/>
</dbReference>
<gene>
    <name evidence="8" type="primary">csd1</name>
    <name evidence="8" type="ORF">ERS852470_03405</name>
</gene>
<protein>
    <recommendedName>
        <fullName evidence="3">cysteine desulfurase</fullName>
        <ecNumber evidence="3">2.8.1.7</ecNumber>
    </recommendedName>
</protein>
<keyword evidence="4 8" id="KW-0808">Transferase</keyword>
<keyword evidence="5" id="KW-0663">Pyridoxal phosphate</keyword>
<reference evidence="8 9" key="1">
    <citation type="submission" date="2015-09" db="EMBL/GenBank/DDBJ databases">
        <authorList>
            <consortium name="Pathogen Informatics"/>
        </authorList>
    </citation>
    <scope>NUCLEOTIDE SEQUENCE [LARGE SCALE GENOMIC DNA]</scope>
    <source>
        <strain evidence="8 9">2789STDY5834855</strain>
    </source>
</reference>
<dbReference type="InterPro" id="IPR015421">
    <property type="entry name" value="PyrdxlP-dep_Trfase_major"/>
</dbReference>
<evidence type="ECO:0000256" key="2">
    <source>
        <dbReference type="ARBA" id="ARBA00010447"/>
    </source>
</evidence>
<dbReference type="GO" id="GO:0031071">
    <property type="term" value="F:cysteine desulfurase activity"/>
    <property type="evidence" value="ECO:0007669"/>
    <property type="project" value="UniProtKB-EC"/>
</dbReference>
<evidence type="ECO:0000259" key="7">
    <source>
        <dbReference type="Pfam" id="PF00266"/>
    </source>
</evidence>
<comment type="catalytic activity">
    <reaction evidence="6">
        <text>(sulfur carrier)-H + L-cysteine = (sulfur carrier)-SH + L-alanine</text>
        <dbReference type="Rhea" id="RHEA:43892"/>
        <dbReference type="Rhea" id="RHEA-COMP:14737"/>
        <dbReference type="Rhea" id="RHEA-COMP:14739"/>
        <dbReference type="ChEBI" id="CHEBI:29917"/>
        <dbReference type="ChEBI" id="CHEBI:35235"/>
        <dbReference type="ChEBI" id="CHEBI:57972"/>
        <dbReference type="ChEBI" id="CHEBI:64428"/>
        <dbReference type="EC" id="2.8.1.7"/>
    </reaction>
</comment>
<dbReference type="Pfam" id="PF00266">
    <property type="entry name" value="Aminotran_5"/>
    <property type="match status" value="1"/>
</dbReference>
<dbReference type="EC" id="2.8.1.7" evidence="3"/>
<evidence type="ECO:0000256" key="5">
    <source>
        <dbReference type="ARBA" id="ARBA00022898"/>
    </source>
</evidence>
<evidence type="ECO:0000313" key="9">
    <source>
        <dbReference type="Proteomes" id="UP000095558"/>
    </source>
</evidence>
<accession>A0A174I0T7</accession>
<dbReference type="InterPro" id="IPR016454">
    <property type="entry name" value="Cysteine_dSase"/>
</dbReference>
<dbReference type="InterPro" id="IPR015422">
    <property type="entry name" value="PyrdxlP-dep_Trfase_small"/>
</dbReference>